<dbReference type="GO" id="GO:0005886">
    <property type="term" value="C:plasma membrane"/>
    <property type="evidence" value="ECO:0007669"/>
    <property type="project" value="UniProtKB-SubCell"/>
</dbReference>
<evidence type="ECO:0000256" key="2">
    <source>
        <dbReference type="ARBA" id="ARBA00022475"/>
    </source>
</evidence>
<feature type="transmembrane region" description="Helical" evidence="7">
    <location>
        <begin position="351"/>
        <end position="378"/>
    </location>
</feature>
<gene>
    <name evidence="10" type="ORF">PBV87_21680</name>
</gene>
<dbReference type="InterPro" id="IPR050250">
    <property type="entry name" value="Macrolide_Exporter_MacB"/>
</dbReference>
<evidence type="ECO:0000256" key="3">
    <source>
        <dbReference type="ARBA" id="ARBA00022692"/>
    </source>
</evidence>
<dbReference type="InterPro" id="IPR025857">
    <property type="entry name" value="MacB_PCD"/>
</dbReference>
<dbReference type="Pfam" id="PF02687">
    <property type="entry name" value="FtsX"/>
    <property type="match status" value="1"/>
</dbReference>
<evidence type="ECO:0000256" key="1">
    <source>
        <dbReference type="ARBA" id="ARBA00004651"/>
    </source>
</evidence>
<name>A0AA42J392_9FIRM</name>
<evidence type="ECO:0000256" key="7">
    <source>
        <dbReference type="SAM" id="Phobius"/>
    </source>
</evidence>
<comment type="caution">
    <text evidence="10">The sequence shown here is derived from an EMBL/GenBank/DDBJ whole genome shotgun (WGS) entry which is preliminary data.</text>
</comment>
<evidence type="ECO:0000259" key="9">
    <source>
        <dbReference type="Pfam" id="PF12704"/>
    </source>
</evidence>
<evidence type="ECO:0000259" key="8">
    <source>
        <dbReference type="Pfam" id="PF02687"/>
    </source>
</evidence>
<feature type="transmembrane region" description="Helical" evidence="7">
    <location>
        <begin position="398"/>
        <end position="426"/>
    </location>
</feature>
<dbReference type="GO" id="GO:0022857">
    <property type="term" value="F:transmembrane transporter activity"/>
    <property type="evidence" value="ECO:0007669"/>
    <property type="project" value="TreeGrafter"/>
</dbReference>
<dbReference type="PANTHER" id="PTHR30572:SF4">
    <property type="entry name" value="ABC TRANSPORTER PERMEASE YTRF"/>
    <property type="match status" value="1"/>
</dbReference>
<feature type="domain" description="MacB-like periplasmic core" evidence="9">
    <location>
        <begin position="14"/>
        <end position="279"/>
    </location>
</feature>
<keyword evidence="2" id="KW-1003">Cell membrane</keyword>
<dbReference type="EMBL" id="JAQIFT010000069">
    <property type="protein sequence ID" value="MDA3734090.1"/>
    <property type="molecule type" value="Genomic_DNA"/>
</dbReference>
<sequence>MMSIRSLWRRKLRTFLTILGVVIGATSIILMLSLGIAMDENFKKQMQEMQSLTVIEVSPNTWSDPKAPKLDDKALKSMEAIPGVQKVVPSRSINVYLKFGKYRTSSQIEIRGLSAEEMEILGYKVGEGKLFDKTDTKAIVLGREITRQFVKPGQQINWNKPPDAKEFELGEDQVKIDLGQYSYDTNEPVSDQDGNQIEVPRQERVTVLGLFKEEDWENSYIALVPLNLFEKLKEEQERYNKKVNNGQEENNKDKNKYQSVRVKVADESQVETVQQAIKDAGFRAYSPMEYLNEMKKVSSSIQIMLGGIGGISLLVAAIGITNTMMMSIYERTKEIGVMKVIGAKLTDIKKLFLVEALLIGALGGGVGVTVSYITSFLINKFGAQVAGGMMSMMGSEGGGAISIIPPWLALAALTFSTVIGLVAGYFPAKRAMSLSALTAIRTE</sequence>
<organism evidence="10 11">
    <name type="scientific">Holtiella tumoricola</name>
    <dbReference type="NCBI Taxonomy" id="3018743"/>
    <lineage>
        <taxon>Bacteria</taxon>
        <taxon>Bacillati</taxon>
        <taxon>Bacillota</taxon>
        <taxon>Clostridia</taxon>
        <taxon>Lachnospirales</taxon>
        <taxon>Cellulosilyticaceae</taxon>
        <taxon>Holtiella</taxon>
    </lineage>
</organism>
<evidence type="ECO:0000313" key="11">
    <source>
        <dbReference type="Proteomes" id="UP001169242"/>
    </source>
</evidence>
<keyword evidence="11" id="KW-1185">Reference proteome</keyword>
<dbReference type="Pfam" id="PF12704">
    <property type="entry name" value="MacB_PCD"/>
    <property type="match status" value="1"/>
</dbReference>
<dbReference type="PANTHER" id="PTHR30572">
    <property type="entry name" value="MEMBRANE COMPONENT OF TRANSPORTER-RELATED"/>
    <property type="match status" value="1"/>
</dbReference>
<dbReference type="InterPro" id="IPR003838">
    <property type="entry name" value="ABC3_permease_C"/>
</dbReference>
<dbReference type="Proteomes" id="UP001169242">
    <property type="component" value="Unassembled WGS sequence"/>
</dbReference>
<keyword evidence="3 7" id="KW-0812">Transmembrane</keyword>
<comment type="similarity">
    <text evidence="6">Belongs to the ABC-4 integral membrane protein family.</text>
</comment>
<keyword evidence="5 7" id="KW-0472">Membrane</keyword>
<accession>A0AA42J392</accession>
<reference evidence="10" key="1">
    <citation type="journal article" date="2023" name="Int. J. Syst. Evol. Microbiol.">
        <title>&lt;i&gt;Holtiella tumoricola&lt;/i&gt; gen. nov. sp. nov., isolated from a human clinical sample.</title>
        <authorList>
            <person name="Allen-Vercoe E."/>
            <person name="Daigneault M.C."/>
            <person name="Vancuren S.J."/>
            <person name="Cochrane K."/>
            <person name="O'Neal L.L."/>
            <person name="Sankaranarayanan K."/>
            <person name="Lawson P.A."/>
        </authorList>
    </citation>
    <scope>NUCLEOTIDE SEQUENCE</scope>
    <source>
        <strain evidence="10">CC70A</strain>
    </source>
</reference>
<evidence type="ECO:0000256" key="4">
    <source>
        <dbReference type="ARBA" id="ARBA00022989"/>
    </source>
</evidence>
<feature type="transmembrane region" description="Helical" evidence="7">
    <location>
        <begin position="303"/>
        <end position="330"/>
    </location>
</feature>
<dbReference type="AlphaFoldDB" id="A0AA42J392"/>
<feature type="transmembrane region" description="Helical" evidence="7">
    <location>
        <begin position="12"/>
        <end position="38"/>
    </location>
</feature>
<dbReference type="RefSeq" id="WP_271013731.1">
    <property type="nucleotide sequence ID" value="NZ_JAQIFT010000069.1"/>
</dbReference>
<keyword evidence="4 7" id="KW-1133">Transmembrane helix</keyword>
<evidence type="ECO:0000256" key="6">
    <source>
        <dbReference type="ARBA" id="ARBA00038076"/>
    </source>
</evidence>
<proteinExistence type="inferred from homology"/>
<evidence type="ECO:0000256" key="5">
    <source>
        <dbReference type="ARBA" id="ARBA00023136"/>
    </source>
</evidence>
<comment type="subcellular location">
    <subcellularLocation>
        <location evidence="1">Cell membrane</location>
        <topology evidence="1">Multi-pass membrane protein</topology>
    </subcellularLocation>
</comment>
<feature type="domain" description="ABC3 transporter permease C-terminal" evidence="8">
    <location>
        <begin position="308"/>
        <end position="435"/>
    </location>
</feature>
<protein>
    <submittedName>
        <fullName evidence="10">ABC transporter permease</fullName>
    </submittedName>
</protein>
<evidence type="ECO:0000313" key="10">
    <source>
        <dbReference type="EMBL" id="MDA3734090.1"/>
    </source>
</evidence>